<dbReference type="InterPro" id="IPR010209">
    <property type="entry name" value="Ion_transpt_RnfG/RsxG"/>
</dbReference>
<dbReference type="AlphaFoldDB" id="A0A9X4GZQ0"/>
<sequence length="203" mass="22307">MRKYIIVMLAAAVMALIITGCSDSKKMTDRQKEAFQELLGSDQSIAGANVKAIELPEEAAKKFPAVKKVFEITAGSRKYYAFAASPRGYRSTIDLFILIDGAQKEVTGIKVLRHDETPEYAGSLTREWFLNRFRNKSAGAYLNRVVLEASQPNDVIQITCATVSSQAVINGVNAAMGTYREVILGEEAPPVPLAVEEFVTEIR</sequence>
<keyword evidence="5" id="KW-0249">Electron transport</keyword>
<evidence type="ECO:0000256" key="5">
    <source>
        <dbReference type="ARBA" id="ARBA00022982"/>
    </source>
</evidence>
<organism evidence="7 8">
    <name type="scientific">Pelotomaculum isophthalicicum JI</name>
    <dbReference type="NCBI Taxonomy" id="947010"/>
    <lineage>
        <taxon>Bacteria</taxon>
        <taxon>Bacillati</taxon>
        <taxon>Bacillota</taxon>
        <taxon>Clostridia</taxon>
        <taxon>Eubacteriales</taxon>
        <taxon>Desulfotomaculaceae</taxon>
        <taxon>Pelotomaculum</taxon>
    </lineage>
</organism>
<dbReference type="Pfam" id="PF04205">
    <property type="entry name" value="FMN_bind"/>
    <property type="match status" value="1"/>
</dbReference>
<accession>A0A9X4GZQ0</accession>
<evidence type="ECO:0000259" key="6">
    <source>
        <dbReference type="SMART" id="SM00900"/>
    </source>
</evidence>
<dbReference type="PANTHER" id="PTHR36118">
    <property type="entry name" value="ION-TRANSLOCATING OXIDOREDUCTASE COMPLEX SUBUNIT G"/>
    <property type="match status" value="1"/>
</dbReference>
<dbReference type="RefSeq" id="WP_277444434.1">
    <property type="nucleotide sequence ID" value="NZ_JAKOAV010000022.1"/>
</dbReference>
<keyword evidence="3" id="KW-0285">Flavoprotein</keyword>
<evidence type="ECO:0000256" key="1">
    <source>
        <dbReference type="ARBA" id="ARBA00022448"/>
    </source>
</evidence>
<dbReference type="GO" id="GO:0005886">
    <property type="term" value="C:plasma membrane"/>
    <property type="evidence" value="ECO:0007669"/>
    <property type="project" value="InterPro"/>
</dbReference>
<evidence type="ECO:0000256" key="2">
    <source>
        <dbReference type="ARBA" id="ARBA00022553"/>
    </source>
</evidence>
<keyword evidence="2" id="KW-0597">Phosphoprotein</keyword>
<dbReference type="SMART" id="SM00900">
    <property type="entry name" value="FMN_bind"/>
    <property type="match status" value="1"/>
</dbReference>
<name>A0A9X4GZQ0_9FIRM</name>
<comment type="caution">
    <text evidence="7">The sequence shown here is derived from an EMBL/GenBank/DDBJ whole genome shotgun (WGS) entry which is preliminary data.</text>
</comment>
<feature type="domain" description="FMN-binding" evidence="6">
    <location>
        <begin position="88"/>
        <end position="179"/>
    </location>
</feature>
<dbReference type="InterPro" id="IPR007329">
    <property type="entry name" value="FMN-bd"/>
</dbReference>
<gene>
    <name evidence="7" type="ORF">L7E55_11730</name>
</gene>
<dbReference type="GO" id="GO:0010181">
    <property type="term" value="F:FMN binding"/>
    <property type="evidence" value="ECO:0007669"/>
    <property type="project" value="InterPro"/>
</dbReference>
<evidence type="ECO:0000256" key="3">
    <source>
        <dbReference type="ARBA" id="ARBA00022630"/>
    </source>
</evidence>
<reference evidence="7" key="1">
    <citation type="submission" date="2022-02" db="EMBL/GenBank/DDBJ databases">
        <authorList>
            <person name="Leng L."/>
        </authorList>
    </citation>
    <scope>NUCLEOTIDE SEQUENCE</scope>
    <source>
        <strain evidence="7">JI</strain>
    </source>
</reference>
<proteinExistence type="predicted"/>
<keyword evidence="8" id="KW-1185">Reference proteome</keyword>
<dbReference type="GO" id="GO:0022900">
    <property type="term" value="P:electron transport chain"/>
    <property type="evidence" value="ECO:0007669"/>
    <property type="project" value="InterPro"/>
</dbReference>
<evidence type="ECO:0000313" key="8">
    <source>
        <dbReference type="Proteomes" id="UP001154312"/>
    </source>
</evidence>
<evidence type="ECO:0000256" key="4">
    <source>
        <dbReference type="ARBA" id="ARBA00022643"/>
    </source>
</evidence>
<keyword evidence="1" id="KW-0813">Transport</keyword>
<protein>
    <submittedName>
        <fullName evidence="7">FMN-binding protein</fullName>
    </submittedName>
</protein>
<dbReference type="GO" id="GO:0009055">
    <property type="term" value="F:electron transfer activity"/>
    <property type="evidence" value="ECO:0007669"/>
    <property type="project" value="InterPro"/>
</dbReference>
<keyword evidence="4" id="KW-0288">FMN</keyword>
<dbReference type="Proteomes" id="UP001154312">
    <property type="component" value="Unassembled WGS sequence"/>
</dbReference>
<dbReference type="PROSITE" id="PS51257">
    <property type="entry name" value="PROKAR_LIPOPROTEIN"/>
    <property type="match status" value="1"/>
</dbReference>
<evidence type="ECO:0000313" key="7">
    <source>
        <dbReference type="EMBL" id="MDF9409022.1"/>
    </source>
</evidence>
<dbReference type="PANTHER" id="PTHR36118:SF1">
    <property type="entry name" value="ION-TRANSLOCATING OXIDOREDUCTASE COMPLEX SUBUNIT G"/>
    <property type="match status" value="1"/>
</dbReference>
<dbReference type="EMBL" id="JAKOAV010000022">
    <property type="protein sequence ID" value="MDF9409022.1"/>
    <property type="molecule type" value="Genomic_DNA"/>
</dbReference>